<dbReference type="PANTHER" id="PTHR37507:SF2">
    <property type="entry name" value="SPORULATION PROTEIN YDCC"/>
    <property type="match status" value="1"/>
</dbReference>
<dbReference type="EMBL" id="FMUS01000009">
    <property type="protein sequence ID" value="SCY49377.1"/>
    <property type="molecule type" value="Genomic_DNA"/>
</dbReference>
<dbReference type="InterPro" id="IPR004564">
    <property type="entry name" value="OM_lipoprot_carrier_LolA-like"/>
</dbReference>
<sequence>MKLWRVVFLGVIVVTLLSACKQPTNEEVYYKAQKKLNEMESYKCTVRISVSGNEGVREYVLEQMFKYPDRYRLEVIEPAENKGNATIYNGKTAWVISPSLNQIWKMNSFERSNEQLLFIGYFMKNMLNNESTTITSEALEEDFIVIKTDLPTGNFYFHSQKLWISSKELVPTQLQILDEKENIRFRVHFEDFQYNPKLEDELFFLNTEEE</sequence>
<dbReference type="AlphaFoldDB" id="A0A1G5GDE8"/>
<protein>
    <submittedName>
        <fullName evidence="1">Outer membrane lipoprotein-sorting protein</fullName>
    </submittedName>
</protein>
<dbReference type="InterPro" id="IPR052944">
    <property type="entry name" value="Sporulation_related"/>
</dbReference>
<keyword evidence="2" id="KW-1185">Reference proteome</keyword>
<dbReference type="OrthoDB" id="2047841at2"/>
<name>A0A1G5GDE8_9FIRM</name>
<dbReference type="PROSITE" id="PS51257">
    <property type="entry name" value="PROKAR_LIPOPROTEIN"/>
    <property type="match status" value="1"/>
</dbReference>
<accession>A0A1G5GDE8</accession>
<evidence type="ECO:0000313" key="2">
    <source>
        <dbReference type="Proteomes" id="UP000198636"/>
    </source>
</evidence>
<proteinExistence type="predicted"/>
<dbReference type="STRING" id="1120976.SAMN03080606_01644"/>
<organism evidence="1 2">
    <name type="scientific">Alkaliphilus peptidifermentans DSM 18978</name>
    <dbReference type="NCBI Taxonomy" id="1120976"/>
    <lineage>
        <taxon>Bacteria</taxon>
        <taxon>Bacillati</taxon>
        <taxon>Bacillota</taxon>
        <taxon>Clostridia</taxon>
        <taxon>Peptostreptococcales</taxon>
        <taxon>Natronincolaceae</taxon>
        <taxon>Alkaliphilus</taxon>
    </lineage>
</organism>
<gene>
    <name evidence="1" type="ORF">SAMN03080606_01644</name>
</gene>
<dbReference type="Pfam" id="PF03548">
    <property type="entry name" value="LolA"/>
    <property type="match status" value="1"/>
</dbReference>
<dbReference type="SUPFAM" id="SSF89392">
    <property type="entry name" value="Prokaryotic lipoproteins and lipoprotein localization factors"/>
    <property type="match status" value="1"/>
</dbReference>
<keyword evidence="1" id="KW-0449">Lipoprotein</keyword>
<dbReference type="Proteomes" id="UP000198636">
    <property type="component" value="Unassembled WGS sequence"/>
</dbReference>
<reference evidence="1 2" key="1">
    <citation type="submission" date="2016-10" db="EMBL/GenBank/DDBJ databases">
        <authorList>
            <person name="de Groot N.N."/>
        </authorList>
    </citation>
    <scope>NUCLEOTIDE SEQUENCE [LARGE SCALE GENOMIC DNA]</scope>
    <source>
        <strain evidence="1 2">DSM 18978</strain>
    </source>
</reference>
<dbReference type="InterPro" id="IPR029046">
    <property type="entry name" value="LolA/LolB/LppX"/>
</dbReference>
<dbReference type="RefSeq" id="WP_091542143.1">
    <property type="nucleotide sequence ID" value="NZ_FMUS01000009.1"/>
</dbReference>
<evidence type="ECO:0000313" key="1">
    <source>
        <dbReference type="EMBL" id="SCY49377.1"/>
    </source>
</evidence>
<dbReference type="Gene3D" id="2.50.20.10">
    <property type="entry name" value="Lipoprotein localisation LolA/LolB/LppX"/>
    <property type="match status" value="1"/>
</dbReference>
<dbReference type="CDD" id="cd16325">
    <property type="entry name" value="LolA"/>
    <property type="match status" value="1"/>
</dbReference>
<dbReference type="PANTHER" id="PTHR37507">
    <property type="entry name" value="SPORULATION PROTEIN YDCC"/>
    <property type="match status" value="1"/>
</dbReference>